<evidence type="ECO:0000313" key="3">
    <source>
        <dbReference type="Proteomes" id="UP000194798"/>
    </source>
</evidence>
<dbReference type="Proteomes" id="UP000194798">
    <property type="component" value="Unassembled WGS sequence"/>
</dbReference>
<sequence length="330" mass="38335">MIRLADFQEKRNELSPTRSKILVFVESYADVRFWYGILEPYQKQAQIRFDISPHSGDNLTTGKDSLIKLFSNTGKNYLICLDSDYDYILQSECGKEIAQNPYIFQTYAYAIENLKCYAESLNSLCVKATNSTKQLVDLCDFLTEYSKIIYPLLVLNLYCKHIGKSADFSIGEFGKIVTFGDIIPNKYEINHGNYKEKLKIIQESVSQKIQTFNHNNLFPDDEFLKGLSELGLNETNAYLFMKGHHLYKFIEKFLVNISKELEAKEKSEIEELANNSIKPEEEKTSKIGEYFNSRVSITELLKVNDKFTDCDLFKKIEEDIRKYLTLKQIF</sequence>
<name>A0A251X761_9GAMM</name>
<proteinExistence type="predicted"/>
<dbReference type="RefSeq" id="WP_176329744.1">
    <property type="nucleotide sequence ID" value="NZ_MSLT01000012.1"/>
</dbReference>
<organism evidence="2 3">
    <name type="scientific">Thioflexithrix psekupsensis</name>
    <dbReference type="NCBI Taxonomy" id="1570016"/>
    <lineage>
        <taxon>Bacteria</taxon>
        <taxon>Pseudomonadati</taxon>
        <taxon>Pseudomonadota</taxon>
        <taxon>Gammaproteobacteria</taxon>
        <taxon>Thiotrichales</taxon>
        <taxon>Thioflexithrix</taxon>
    </lineage>
</organism>
<evidence type="ECO:0000259" key="1">
    <source>
        <dbReference type="Pfam" id="PF14491"/>
    </source>
</evidence>
<accession>A0A251X761</accession>
<reference evidence="2 3" key="1">
    <citation type="submission" date="2016-12" db="EMBL/GenBank/DDBJ databases">
        <title>Thioflexothrix psekupsii D3 genome sequencing and assembly.</title>
        <authorList>
            <person name="Fomenkov A."/>
            <person name="Vincze T."/>
            <person name="Grabovich M."/>
            <person name="Anton B.P."/>
            <person name="Dubinina G."/>
            <person name="Orlova M."/>
            <person name="Belousova E."/>
            <person name="Roberts R.J."/>
        </authorList>
    </citation>
    <scope>NUCLEOTIDE SEQUENCE [LARGE SCALE GENOMIC DNA]</scope>
    <source>
        <strain evidence="2">D3</strain>
    </source>
</reference>
<dbReference type="EMBL" id="MSLT01000012">
    <property type="protein sequence ID" value="OUD13770.1"/>
    <property type="molecule type" value="Genomic_DNA"/>
</dbReference>
<protein>
    <recommendedName>
        <fullName evidence="1">DUF4435 domain-containing protein</fullName>
    </recommendedName>
</protein>
<gene>
    <name evidence="2" type="ORF">TPSD3_05305</name>
</gene>
<comment type="caution">
    <text evidence="2">The sequence shown here is derived from an EMBL/GenBank/DDBJ whole genome shotgun (WGS) entry which is preliminary data.</text>
</comment>
<dbReference type="InterPro" id="IPR029492">
    <property type="entry name" value="DUF4435"/>
</dbReference>
<dbReference type="Pfam" id="PF14491">
    <property type="entry name" value="DUF4435"/>
    <property type="match status" value="1"/>
</dbReference>
<dbReference type="AlphaFoldDB" id="A0A251X761"/>
<feature type="domain" description="DUF4435" evidence="1">
    <location>
        <begin position="20"/>
        <end position="265"/>
    </location>
</feature>
<keyword evidence="3" id="KW-1185">Reference proteome</keyword>
<evidence type="ECO:0000313" key="2">
    <source>
        <dbReference type="EMBL" id="OUD13770.1"/>
    </source>
</evidence>